<name>A0ABU6NQY4_9BACI</name>
<dbReference type="InterPro" id="IPR003594">
    <property type="entry name" value="HATPase_dom"/>
</dbReference>
<protein>
    <recommendedName>
        <fullName evidence="3">histidine kinase</fullName>
        <ecNumber evidence="3">2.7.13.3</ecNumber>
    </recommendedName>
</protein>
<keyword evidence="7 14" id="KW-0812">Transmembrane</keyword>
<dbReference type="GO" id="GO:0016301">
    <property type="term" value="F:kinase activity"/>
    <property type="evidence" value="ECO:0007669"/>
    <property type="project" value="UniProtKB-KW"/>
</dbReference>
<evidence type="ECO:0000256" key="1">
    <source>
        <dbReference type="ARBA" id="ARBA00000085"/>
    </source>
</evidence>
<feature type="domain" description="Histidine kinase" evidence="15">
    <location>
        <begin position="451"/>
        <end position="555"/>
    </location>
</feature>
<reference evidence="16 17" key="1">
    <citation type="submission" date="2023-03" db="EMBL/GenBank/DDBJ databases">
        <title>Bacillus Genome Sequencing.</title>
        <authorList>
            <person name="Dunlap C."/>
        </authorList>
    </citation>
    <scope>NUCLEOTIDE SEQUENCE [LARGE SCALE GENOMIC DNA]</scope>
    <source>
        <strain evidence="16 17">B-4107</strain>
    </source>
</reference>
<feature type="transmembrane region" description="Helical" evidence="14">
    <location>
        <begin position="14"/>
        <end position="37"/>
    </location>
</feature>
<dbReference type="InterPro" id="IPR010559">
    <property type="entry name" value="Sig_transdc_His_kin_internal"/>
</dbReference>
<dbReference type="PANTHER" id="PTHR34220">
    <property type="entry name" value="SENSOR HISTIDINE KINASE YPDA"/>
    <property type="match status" value="1"/>
</dbReference>
<evidence type="ECO:0000313" key="17">
    <source>
        <dbReference type="Proteomes" id="UP001341820"/>
    </source>
</evidence>
<evidence type="ECO:0000256" key="4">
    <source>
        <dbReference type="ARBA" id="ARBA00022475"/>
    </source>
</evidence>
<evidence type="ECO:0000256" key="5">
    <source>
        <dbReference type="ARBA" id="ARBA00022553"/>
    </source>
</evidence>
<comment type="subcellular location">
    <subcellularLocation>
        <location evidence="2">Cell membrane</location>
        <topology evidence="2">Multi-pass membrane protein</topology>
    </subcellularLocation>
</comment>
<dbReference type="Gene3D" id="3.30.565.10">
    <property type="entry name" value="Histidine kinase-like ATPase, C-terminal domain"/>
    <property type="match status" value="1"/>
</dbReference>
<comment type="caution">
    <text evidence="16">The sequence shown here is derived from an EMBL/GenBank/DDBJ whole genome shotgun (WGS) entry which is preliminary data.</text>
</comment>
<dbReference type="EC" id="2.7.13.3" evidence="3"/>
<evidence type="ECO:0000256" key="3">
    <source>
        <dbReference type="ARBA" id="ARBA00012438"/>
    </source>
</evidence>
<gene>
    <name evidence="16" type="ORF">P5F74_21040</name>
</gene>
<evidence type="ECO:0000256" key="13">
    <source>
        <dbReference type="ARBA" id="ARBA00023136"/>
    </source>
</evidence>
<keyword evidence="9 16" id="KW-0418">Kinase</keyword>
<dbReference type="InterPro" id="IPR005467">
    <property type="entry name" value="His_kinase_dom"/>
</dbReference>
<keyword evidence="11 14" id="KW-1133">Transmembrane helix</keyword>
<dbReference type="PROSITE" id="PS50109">
    <property type="entry name" value="HIS_KIN"/>
    <property type="match status" value="1"/>
</dbReference>
<evidence type="ECO:0000256" key="12">
    <source>
        <dbReference type="ARBA" id="ARBA00023012"/>
    </source>
</evidence>
<evidence type="ECO:0000256" key="7">
    <source>
        <dbReference type="ARBA" id="ARBA00022692"/>
    </source>
</evidence>
<dbReference type="RefSeq" id="WP_328239158.1">
    <property type="nucleotide sequence ID" value="NZ_JAROAS010000072.1"/>
</dbReference>
<accession>A0ABU6NQY4</accession>
<dbReference type="InterPro" id="IPR004358">
    <property type="entry name" value="Sig_transdc_His_kin-like_C"/>
</dbReference>
<dbReference type="SMART" id="SM00387">
    <property type="entry name" value="HATPase_c"/>
    <property type="match status" value="1"/>
</dbReference>
<evidence type="ECO:0000256" key="2">
    <source>
        <dbReference type="ARBA" id="ARBA00004651"/>
    </source>
</evidence>
<dbReference type="Pfam" id="PF02518">
    <property type="entry name" value="HATPase_c"/>
    <property type="match status" value="1"/>
</dbReference>
<evidence type="ECO:0000256" key="10">
    <source>
        <dbReference type="ARBA" id="ARBA00022840"/>
    </source>
</evidence>
<keyword evidence="17" id="KW-1185">Reference proteome</keyword>
<comment type="catalytic activity">
    <reaction evidence="1">
        <text>ATP + protein L-histidine = ADP + protein N-phospho-L-histidine.</text>
        <dbReference type="EC" id="2.7.13.3"/>
    </reaction>
</comment>
<keyword evidence="12" id="KW-0902">Two-component regulatory system</keyword>
<sequence>MKSKKMKDEIKRSFFTYAIVVVTVIFFIYLLLLSIVFRLTVIEPNEANHEHVLADVESGFAAYSNGMEELVNASSTIHTFLETGEQASEAYKILYDFRNHQSLHANFLLLNDDEEVVATSFYSGTEEEARNGVALNALTHKLEGAGVVGTRLTSPLRDVHHRSSYVFSTAIGGEEGLLGYLFYFLDLQSFPDQHYVYVTDLFENVIFSNYSYGLTTLGKLDVNRKGNWITHDGDMFYKTQTTLSKQGIQIITMTPISIYRLLVLYGVLTMMISSIAILLVVWFVAPKIVAKSLQPFDGLVALMASKKKYSHLDHEPNYEEVEIIYEEYRSRVSEVERLLDENQIIMEKKRISELKHLEAKFNPHFLFNVLEMIKYELMADPQSASDMVVKTATLMRYNANFGQTLVPLGEDIRYLNDYFSLQKMRYGKRLHYEMTFIPESILDEASIPKLLIQPLIENAIKHNIHKTHSLSIEVTIKTDGDLLTIEIKDNGMGLAKEKVEEIKAIYLGEKEASEQTGLHTVHQLIQLLYGDDYGLMMHSQVEDGTIMTITLPLKKG</sequence>
<evidence type="ECO:0000313" key="16">
    <source>
        <dbReference type="EMBL" id="MED4130601.1"/>
    </source>
</evidence>
<dbReference type="Pfam" id="PF06580">
    <property type="entry name" value="His_kinase"/>
    <property type="match status" value="1"/>
</dbReference>
<dbReference type="PANTHER" id="PTHR34220:SF11">
    <property type="entry name" value="SENSOR PROTEIN KINASE HPTS"/>
    <property type="match status" value="1"/>
</dbReference>
<proteinExistence type="predicted"/>
<keyword evidence="13 14" id="KW-0472">Membrane</keyword>
<evidence type="ECO:0000256" key="6">
    <source>
        <dbReference type="ARBA" id="ARBA00022679"/>
    </source>
</evidence>
<keyword evidence="4" id="KW-1003">Cell membrane</keyword>
<organism evidence="16 17">
    <name type="scientific">Shouchella miscanthi</name>
    <dbReference type="NCBI Taxonomy" id="2598861"/>
    <lineage>
        <taxon>Bacteria</taxon>
        <taxon>Bacillati</taxon>
        <taxon>Bacillota</taxon>
        <taxon>Bacilli</taxon>
        <taxon>Bacillales</taxon>
        <taxon>Bacillaceae</taxon>
        <taxon>Shouchella</taxon>
    </lineage>
</organism>
<evidence type="ECO:0000256" key="14">
    <source>
        <dbReference type="SAM" id="Phobius"/>
    </source>
</evidence>
<evidence type="ECO:0000259" key="15">
    <source>
        <dbReference type="PROSITE" id="PS50109"/>
    </source>
</evidence>
<dbReference type="Proteomes" id="UP001341820">
    <property type="component" value="Unassembled WGS sequence"/>
</dbReference>
<dbReference type="InterPro" id="IPR036890">
    <property type="entry name" value="HATPase_C_sf"/>
</dbReference>
<dbReference type="EMBL" id="JAROAS010000072">
    <property type="protein sequence ID" value="MED4130601.1"/>
    <property type="molecule type" value="Genomic_DNA"/>
</dbReference>
<dbReference type="PRINTS" id="PR00344">
    <property type="entry name" value="BCTRLSENSOR"/>
</dbReference>
<evidence type="ECO:0000256" key="9">
    <source>
        <dbReference type="ARBA" id="ARBA00022777"/>
    </source>
</evidence>
<keyword evidence="8" id="KW-0547">Nucleotide-binding</keyword>
<keyword evidence="10" id="KW-0067">ATP-binding</keyword>
<evidence type="ECO:0000256" key="11">
    <source>
        <dbReference type="ARBA" id="ARBA00022989"/>
    </source>
</evidence>
<dbReference type="SUPFAM" id="SSF55874">
    <property type="entry name" value="ATPase domain of HSP90 chaperone/DNA topoisomerase II/histidine kinase"/>
    <property type="match status" value="1"/>
</dbReference>
<keyword evidence="5" id="KW-0597">Phosphoprotein</keyword>
<dbReference type="InterPro" id="IPR050640">
    <property type="entry name" value="Bact_2-comp_sensor_kinase"/>
</dbReference>
<keyword evidence="6" id="KW-0808">Transferase</keyword>
<evidence type="ECO:0000256" key="8">
    <source>
        <dbReference type="ARBA" id="ARBA00022741"/>
    </source>
</evidence>
<feature type="transmembrane region" description="Helical" evidence="14">
    <location>
        <begin position="262"/>
        <end position="285"/>
    </location>
</feature>